<keyword evidence="10" id="KW-0539">Nucleus</keyword>
<dbReference type="FunFam" id="3.30.40.10:FF:000006">
    <property type="entry name" value="CCR4-NOT transcription complex subunit 4"/>
    <property type="match status" value="1"/>
</dbReference>
<reference evidence="17" key="1">
    <citation type="submission" date="2016-04" db="EMBL/GenBank/DDBJ databases">
        <authorList>
            <person name="Nguyen H.D."/>
            <person name="Samba Siva P."/>
            <person name="Cullis J."/>
            <person name="Levesque C.A."/>
            <person name="Hambleton S."/>
        </authorList>
    </citation>
    <scope>NUCLEOTIDE SEQUENCE</scope>
    <source>
        <strain evidence="17">DAOMC 236422</strain>
    </source>
</reference>
<dbReference type="GO" id="GO:0016071">
    <property type="term" value="P:mRNA metabolic process"/>
    <property type="evidence" value="ECO:0007669"/>
    <property type="project" value="UniProtKB-ARBA"/>
</dbReference>
<keyword evidence="3" id="KW-0479">Metal-binding</keyword>
<protein>
    <recommendedName>
        <fullName evidence="19">CCR4-NOT transcription complex subunit 4</fullName>
    </recommendedName>
</protein>
<evidence type="ECO:0000256" key="9">
    <source>
        <dbReference type="ARBA" id="ARBA00023163"/>
    </source>
</evidence>
<evidence type="ECO:0000313" key="17">
    <source>
        <dbReference type="EMBL" id="KAE8268511.1"/>
    </source>
</evidence>
<dbReference type="GO" id="GO:0030015">
    <property type="term" value="C:CCR4-NOT core complex"/>
    <property type="evidence" value="ECO:0007669"/>
    <property type="project" value="UniProtKB-ARBA"/>
</dbReference>
<dbReference type="CDD" id="cd16618">
    <property type="entry name" value="mRING-HC-C4C4_CNOT4"/>
    <property type="match status" value="1"/>
</dbReference>
<keyword evidence="7" id="KW-0805">Transcription regulation</keyword>
<evidence type="ECO:0000256" key="6">
    <source>
        <dbReference type="ARBA" id="ARBA00022884"/>
    </source>
</evidence>
<dbReference type="InterPro" id="IPR039515">
    <property type="entry name" value="NOT4_mRING-HC-C4C4"/>
</dbReference>
<accession>A0A8X7T4J1</accession>
<dbReference type="GO" id="GO:0051254">
    <property type="term" value="P:positive regulation of RNA metabolic process"/>
    <property type="evidence" value="ECO:0007669"/>
    <property type="project" value="UniProtKB-ARBA"/>
</dbReference>
<dbReference type="GO" id="GO:0008270">
    <property type="term" value="F:zinc ion binding"/>
    <property type="evidence" value="ECO:0007669"/>
    <property type="project" value="UniProtKB-KW"/>
</dbReference>
<dbReference type="InterPro" id="IPR035979">
    <property type="entry name" value="RBD_domain_sf"/>
</dbReference>
<evidence type="ECO:0000256" key="4">
    <source>
        <dbReference type="ARBA" id="ARBA00022771"/>
    </source>
</evidence>
<dbReference type="SUPFAM" id="SSF57850">
    <property type="entry name" value="RING/U-box"/>
    <property type="match status" value="1"/>
</dbReference>
<gene>
    <name evidence="17" type="ORF">A4X09_0g3827</name>
</gene>
<sequence>MTKRTSAPHSPAAGPGGNPFPPLGMAIAAHQAQAAAAHHAAQQAAHAAAFPTSTTTTMSAAAIAAAAADRAKTPTRDGLPPAPVKFDASQAQACRLQDAYWSEEEEDMDCPLCLEEIDLSDANFKPCPCGYQICRFCWHHIKQNLNGRCPACRRKYSDQTIEFKPMTAEEIKRLTQAKKQKERERKELEQMNRKHLANMRVVQKNLVYVVGLNSKLAKEELIPTLRSSEYFGQYGRISKILISKRTSPSKLIMGTQDTSIGVYVTYVRKEDAARAIVAIDGTKGSDGKIIRASYGTTKYCTTYLRNLPCTNPACTYLHEPGEEADSFTKEDLSTLRHAAKDTEHRAKPLGQGVAFAPQQRNSSNQTGTNQAGDPAAVAAAAAAANATANAGSA</sequence>
<evidence type="ECO:0000256" key="12">
    <source>
        <dbReference type="PROSITE-ProRule" id="PRU00176"/>
    </source>
</evidence>
<dbReference type="InterPro" id="IPR039780">
    <property type="entry name" value="Mot2"/>
</dbReference>
<evidence type="ECO:0000256" key="10">
    <source>
        <dbReference type="ARBA" id="ARBA00023242"/>
    </source>
</evidence>
<dbReference type="PROSITE" id="PS50102">
    <property type="entry name" value="RRM"/>
    <property type="match status" value="1"/>
</dbReference>
<feature type="region of interest" description="Disordered" evidence="14">
    <location>
        <begin position="342"/>
        <end position="375"/>
    </location>
</feature>
<dbReference type="CDD" id="cd12438">
    <property type="entry name" value="RRM_CNOT4"/>
    <property type="match status" value="1"/>
</dbReference>
<feature type="compositionally biased region" description="Polar residues" evidence="14">
    <location>
        <begin position="358"/>
        <end position="370"/>
    </location>
</feature>
<evidence type="ECO:0000256" key="7">
    <source>
        <dbReference type="ARBA" id="ARBA00023015"/>
    </source>
</evidence>
<keyword evidence="18" id="KW-1185">Reference proteome</keyword>
<dbReference type="InterPro" id="IPR034261">
    <property type="entry name" value="CNOT4_RRM"/>
</dbReference>
<feature type="domain" description="RING-type" evidence="15">
    <location>
        <begin position="110"/>
        <end position="153"/>
    </location>
</feature>
<dbReference type="GO" id="GO:0003723">
    <property type="term" value="F:RNA binding"/>
    <property type="evidence" value="ECO:0007669"/>
    <property type="project" value="UniProtKB-UniRule"/>
</dbReference>
<feature type="region of interest" description="Disordered" evidence="14">
    <location>
        <begin position="1"/>
        <end position="23"/>
    </location>
</feature>
<evidence type="ECO:0000259" key="15">
    <source>
        <dbReference type="PROSITE" id="PS50089"/>
    </source>
</evidence>
<proteinExistence type="predicted"/>
<evidence type="ECO:0000313" key="18">
    <source>
        <dbReference type="Proteomes" id="UP000078113"/>
    </source>
</evidence>
<dbReference type="GO" id="GO:0016567">
    <property type="term" value="P:protein ubiquitination"/>
    <property type="evidence" value="ECO:0007669"/>
    <property type="project" value="TreeGrafter"/>
</dbReference>
<dbReference type="InterPro" id="IPR001841">
    <property type="entry name" value="Znf_RING"/>
</dbReference>
<reference evidence="17" key="2">
    <citation type="journal article" date="2019" name="IMA Fungus">
        <title>Genome sequencing and comparison of five Tilletia species to identify candidate genes for the detection of regulated species infecting wheat.</title>
        <authorList>
            <person name="Nguyen H.D.T."/>
            <person name="Sultana T."/>
            <person name="Kesanakurti P."/>
            <person name="Hambleton S."/>
        </authorList>
    </citation>
    <scope>NUCLEOTIDE SEQUENCE</scope>
    <source>
        <strain evidence="17">DAOMC 236422</strain>
    </source>
</reference>
<dbReference type="AlphaFoldDB" id="A0A8X7T4J1"/>
<dbReference type="Pfam" id="PF14570">
    <property type="entry name" value="zf-RING_4"/>
    <property type="match status" value="1"/>
</dbReference>
<dbReference type="GO" id="GO:0005634">
    <property type="term" value="C:nucleus"/>
    <property type="evidence" value="ECO:0007669"/>
    <property type="project" value="UniProtKB-SubCell"/>
</dbReference>
<dbReference type="FunFam" id="3.30.70.330:FF:000257">
    <property type="entry name" value="CCR4-NOT core complex subunit Not4"/>
    <property type="match status" value="1"/>
</dbReference>
<dbReference type="Gene3D" id="3.30.70.330">
    <property type="match status" value="1"/>
</dbReference>
<evidence type="ECO:0000256" key="1">
    <source>
        <dbReference type="ARBA" id="ARBA00004123"/>
    </source>
</evidence>
<dbReference type="GO" id="GO:0061630">
    <property type="term" value="F:ubiquitin protein ligase activity"/>
    <property type="evidence" value="ECO:0007669"/>
    <property type="project" value="UniProtKB-ARBA"/>
</dbReference>
<evidence type="ECO:0000256" key="13">
    <source>
        <dbReference type="SAM" id="Coils"/>
    </source>
</evidence>
<dbReference type="InterPro" id="IPR013083">
    <property type="entry name" value="Znf_RING/FYVE/PHD"/>
</dbReference>
<dbReference type="Proteomes" id="UP000078113">
    <property type="component" value="Unassembled WGS sequence"/>
</dbReference>
<keyword evidence="5" id="KW-0862">Zinc</keyword>
<dbReference type="PANTHER" id="PTHR12603">
    <property type="entry name" value="CCR4-NOT TRANSCRIPTION COMPLEX RELATED"/>
    <property type="match status" value="1"/>
</dbReference>
<keyword evidence="4 11" id="KW-0863">Zinc-finger</keyword>
<keyword evidence="9" id="KW-0804">Transcription</keyword>
<feature type="non-terminal residue" evidence="17">
    <location>
        <position position="1"/>
    </location>
</feature>
<dbReference type="InterPro" id="IPR000504">
    <property type="entry name" value="RRM_dom"/>
</dbReference>
<evidence type="ECO:0000256" key="11">
    <source>
        <dbReference type="PROSITE-ProRule" id="PRU00175"/>
    </source>
</evidence>
<keyword evidence="6 12" id="KW-0694">RNA-binding</keyword>
<dbReference type="PROSITE" id="PS50089">
    <property type="entry name" value="ZF_RING_2"/>
    <property type="match status" value="1"/>
</dbReference>
<feature type="coiled-coil region" evidence="13">
    <location>
        <begin position="167"/>
        <end position="205"/>
    </location>
</feature>
<dbReference type="InterPro" id="IPR012677">
    <property type="entry name" value="Nucleotide-bd_a/b_plait_sf"/>
</dbReference>
<comment type="subcellular location">
    <subcellularLocation>
        <location evidence="1">Nucleus</location>
    </subcellularLocation>
</comment>
<evidence type="ECO:0000256" key="14">
    <source>
        <dbReference type="SAM" id="MobiDB-lite"/>
    </source>
</evidence>
<dbReference type="SMART" id="SM00361">
    <property type="entry name" value="RRM_1"/>
    <property type="match status" value="1"/>
</dbReference>
<dbReference type="GO" id="GO:0010629">
    <property type="term" value="P:negative regulation of gene expression"/>
    <property type="evidence" value="ECO:0007669"/>
    <property type="project" value="UniProtKB-ARBA"/>
</dbReference>
<keyword evidence="2" id="KW-0678">Repressor</keyword>
<evidence type="ECO:0000256" key="2">
    <source>
        <dbReference type="ARBA" id="ARBA00022491"/>
    </source>
</evidence>
<dbReference type="InterPro" id="IPR003954">
    <property type="entry name" value="RRM_euk-type"/>
</dbReference>
<evidence type="ECO:0000256" key="3">
    <source>
        <dbReference type="ARBA" id="ARBA00022723"/>
    </source>
</evidence>
<evidence type="ECO:0000259" key="16">
    <source>
        <dbReference type="PROSITE" id="PS50102"/>
    </source>
</evidence>
<dbReference type="GO" id="GO:0010557">
    <property type="term" value="P:positive regulation of macromolecule biosynthetic process"/>
    <property type="evidence" value="ECO:0007669"/>
    <property type="project" value="UniProtKB-ARBA"/>
</dbReference>
<name>A0A8X7T4J1_9BASI</name>
<evidence type="ECO:0000256" key="5">
    <source>
        <dbReference type="ARBA" id="ARBA00022833"/>
    </source>
</evidence>
<organism evidence="17 18">
    <name type="scientific">Tilletia walkeri</name>
    <dbReference type="NCBI Taxonomy" id="117179"/>
    <lineage>
        <taxon>Eukaryota</taxon>
        <taxon>Fungi</taxon>
        <taxon>Dikarya</taxon>
        <taxon>Basidiomycota</taxon>
        <taxon>Ustilaginomycotina</taxon>
        <taxon>Exobasidiomycetes</taxon>
        <taxon>Tilletiales</taxon>
        <taxon>Tilletiaceae</taxon>
        <taxon>Tilletia</taxon>
    </lineage>
</organism>
<dbReference type="SUPFAM" id="SSF54928">
    <property type="entry name" value="RNA-binding domain, RBD"/>
    <property type="match status" value="1"/>
</dbReference>
<comment type="caution">
    <text evidence="17">The sequence shown here is derived from an EMBL/GenBank/DDBJ whole genome shotgun (WGS) entry which is preliminary data.</text>
</comment>
<feature type="domain" description="RRM" evidence="16">
    <location>
        <begin position="205"/>
        <end position="297"/>
    </location>
</feature>
<evidence type="ECO:0000256" key="8">
    <source>
        <dbReference type="ARBA" id="ARBA00023054"/>
    </source>
</evidence>
<evidence type="ECO:0008006" key="19">
    <source>
        <dbReference type="Google" id="ProtNLM"/>
    </source>
</evidence>
<dbReference type="PANTHER" id="PTHR12603:SF0">
    <property type="entry name" value="CCR4-NOT TRANSCRIPTION COMPLEX SUBUNIT 4"/>
    <property type="match status" value="1"/>
</dbReference>
<dbReference type="EMBL" id="LWDG02000147">
    <property type="protein sequence ID" value="KAE8268511.1"/>
    <property type="molecule type" value="Genomic_DNA"/>
</dbReference>
<dbReference type="GO" id="GO:0006401">
    <property type="term" value="P:RNA catabolic process"/>
    <property type="evidence" value="ECO:0007669"/>
    <property type="project" value="UniProtKB-ARBA"/>
</dbReference>
<dbReference type="Gene3D" id="3.30.40.10">
    <property type="entry name" value="Zinc/RING finger domain, C3HC4 (zinc finger)"/>
    <property type="match status" value="1"/>
</dbReference>
<keyword evidence="8 13" id="KW-0175">Coiled coil</keyword>